<feature type="region of interest" description="Disordered" evidence="1">
    <location>
        <begin position="1"/>
        <end position="47"/>
    </location>
</feature>
<accession>A0A1S0TR51</accession>
<name>A0A1S0TR51_LOALO</name>
<sequence length="435" mass="48731">MEEAQHIISKGNFEIRRANEKRRKKKVEKETDSKEGNESVDTKAVDRGTVRRLVANKTRQQRGVKRPRHKPEQTVVVQNVVHMKTFPVAAISMGLFIANGGNMGESSCSVTFCFFSRHLRYDFSYSSGVLSYRAGYRVAFNHLEAINFQGYYVNFKLSQPAEQEYCNRESFSDNKRIVVPCNDFDITLGQYKTALVHVVRLNSDESSVWIYHLLDADRQFFKPIIRRVMLMSGNSSSCSAGSSKGPLPTYAVNPSTVSLYSSHSDAYNFVAPKCLPSVASYVAQFGNTNNDVAPVRYNETANSSSSVTTFMSFTTEQPQSIVDYNGGENSWQSEITEFLTEQPKTSPTVPQSVTMESTITNHEGCPYDLTDGLDTDSGLQLMDCTTEEKQPKEDNGPSTISSTYVMSGSEQVDSEYIPQKSDSQYILSDLDMLFQ</sequence>
<gene>
    <name evidence="2" type="ORF">LOAG_10071</name>
</gene>
<dbReference type="OrthoDB" id="5844099at2759"/>
<dbReference type="GeneID" id="9947513"/>
<protein>
    <submittedName>
        <fullName evidence="2">Uncharacterized protein</fullName>
    </submittedName>
</protein>
<dbReference type="OMA" id="AWIYHLL"/>
<proteinExistence type="predicted"/>
<dbReference type="AlphaFoldDB" id="A0A1S0TR51"/>
<dbReference type="RefSeq" id="XP_020301744.1">
    <property type="nucleotide sequence ID" value="XM_020448080.1"/>
</dbReference>
<evidence type="ECO:0000313" key="2">
    <source>
        <dbReference type="EMBL" id="EFO18423.2"/>
    </source>
</evidence>
<feature type="compositionally biased region" description="Basic and acidic residues" evidence="1">
    <location>
        <begin position="27"/>
        <end position="47"/>
    </location>
</feature>
<dbReference type="EMBL" id="JH712326">
    <property type="protein sequence ID" value="EFO18423.2"/>
    <property type="molecule type" value="Genomic_DNA"/>
</dbReference>
<reference evidence="2" key="1">
    <citation type="submission" date="2012-04" db="EMBL/GenBank/DDBJ databases">
        <title>The Genome Sequence of Loa loa.</title>
        <authorList>
            <consortium name="The Broad Institute Genome Sequencing Platform"/>
            <consortium name="Broad Institute Genome Sequencing Center for Infectious Disease"/>
            <person name="Nutman T.B."/>
            <person name="Fink D.L."/>
            <person name="Russ C."/>
            <person name="Young S."/>
            <person name="Zeng Q."/>
            <person name="Gargeya S."/>
            <person name="Alvarado L."/>
            <person name="Berlin A."/>
            <person name="Chapman S.B."/>
            <person name="Chen Z."/>
            <person name="Freedman E."/>
            <person name="Gellesch M."/>
            <person name="Goldberg J."/>
            <person name="Griggs A."/>
            <person name="Gujja S."/>
            <person name="Heilman E.R."/>
            <person name="Heiman D."/>
            <person name="Howarth C."/>
            <person name="Mehta T."/>
            <person name="Neiman D."/>
            <person name="Pearson M."/>
            <person name="Roberts A."/>
            <person name="Saif S."/>
            <person name="Shea T."/>
            <person name="Shenoy N."/>
            <person name="Sisk P."/>
            <person name="Stolte C."/>
            <person name="Sykes S."/>
            <person name="White J."/>
            <person name="Yandava C."/>
            <person name="Haas B."/>
            <person name="Henn M.R."/>
            <person name="Nusbaum C."/>
            <person name="Birren B."/>
        </authorList>
    </citation>
    <scope>NUCLEOTIDE SEQUENCE [LARGE SCALE GENOMIC DNA]</scope>
</reference>
<evidence type="ECO:0000256" key="1">
    <source>
        <dbReference type="SAM" id="MobiDB-lite"/>
    </source>
</evidence>
<organism evidence="2">
    <name type="scientific">Loa loa</name>
    <name type="common">Eye worm</name>
    <name type="synonym">Filaria loa</name>
    <dbReference type="NCBI Taxonomy" id="7209"/>
    <lineage>
        <taxon>Eukaryota</taxon>
        <taxon>Metazoa</taxon>
        <taxon>Ecdysozoa</taxon>
        <taxon>Nematoda</taxon>
        <taxon>Chromadorea</taxon>
        <taxon>Rhabditida</taxon>
        <taxon>Spirurina</taxon>
        <taxon>Spiruromorpha</taxon>
        <taxon>Filarioidea</taxon>
        <taxon>Onchocercidae</taxon>
        <taxon>Loa</taxon>
    </lineage>
</organism>
<dbReference type="KEGG" id="loa:LOAG_10071"/>
<dbReference type="CTD" id="9947513"/>
<dbReference type="InParanoid" id="A0A1S0TR51"/>